<feature type="transmembrane region" description="Helical" evidence="7">
    <location>
        <begin position="58"/>
        <end position="76"/>
    </location>
</feature>
<dbReference type="AlphaFoldDB" id="A0A9Q0C4Q6"/>
<dbReference type="PANTHER" id="PTHR31376:SF97">
    <property type="entry name" value="PURINE PERMEASE-RELATED"/>
    <property type="match status" value="1"/>
</dbReference>
<keyword evidence="4 7" id="KW-0812">Transmembrane</keyword>
<feature type="transmembrane region" description="Helical" evidence="7">
    <location>
        <begin position="284"/>
        <end position="305"/>
    </location>
</feature>
<dbReference type="GO" id="GO:0005345">
    <property type="term" value="F:purine nucleobase transmembrane transporter activity"/>
    <property type="evidence" value="ECO:0007669"/>
    <property type="project" value="UniProtKB-UniRule"/>
</dbReference>
<protein>
    <recommendedName>
        <fullName evidence="7">Probable purine permease</fullName>
    </recommendedName>
</protein>
<dbReference type="GO" id="GO:0015211">
    <property type="term" value="F:purine nucleoside transmembrane transporter activity"/>
    <property type="evidence" value="ECO:0007669"/>
    <property type="project" value="UniProtKB-UniRule"/>
</dbReference>
<feature type="transmembrane region" description="Helical" evidence="7">
    <location>
        <begin position="217"/>
        <end position="236"/>
    </location>
</feature>
<feature type="transmembrane region" description="Helical" evidence="7">
    <location>
        <begin position="120"/>
        <end position="138"/>
    </location>
</feature>
<feature type="transmembrane region" description="Helical" evidence="7">
    <location>
        <begin position="145"/>
        <end position="163"/>
    </location>
</feature>
<evidence type="ECO:0000313" key="10">
    <source>
        <dbReference type="Proteomes" id="UP001151287"/>
    </source>
</evidence>
<feature type="transmembrane region" description="Helical" evidence="7">
    <location>
        <begin position="175"/>
        <end position="196"/>
    </location>
</feature>
<keyword evidence="10" id="KW-1185">Reference proteome</keyword>
<keyword evidence="6 7" id="KW-0472">Membrane</keyword>
<gene>
    <name evidence="9" type="ORF">LUZ63_018609</name>
</gene>
<proteinExistence type="inferred from homology"/>
<evidence type="ECO:0000256" key="6">
    <source>
        <dbReference type="ARBA" id="ARBA00023136"/>
    </source>
</evidence>
<accession>A0A9Q0C4Q6</accession>
<dbReference type="EMBL" id="JAMQYH010000005">
    <property type="protein sequence ID" value="KAJ1687219.1"/>
    <property type="molecule type" value="Genomic_DNA"/>
</dbReference>
<dbReference type="InterPro" id="IPR037185">
    <property type="entry name" value="EmrE-like"/>
</dbReference>
<reference evidence="9" key="1">
    <citation type="journal article" date="2022" name="Cell">
        <title>Repeat-based holocentromeres influence genome architecture and karyotype evolution.</title>
        <authorList>
            <person name="Hofstatter P.G."/>
            <person name="Thangavel G."/>
            <person name="Lux T."/>
            <person name="Neumann P."/>
            <person name="Vondrak T."/>
            <person name="Novak P."/>
            <person name="Zhang M."/>
            <person name="Costa L."/>
            <person name="Castellani M."/>
            <person name="Scott A."/>
            <person name="Toegelov H."/>
            <person name="Fuchs J."/>
            <person name="Mata-Sucre Y."/>
            <person name="Dias Y."/>
            <person name="Vanzela A.L.L."/>
            <person name="Huettel B."/>
            <person name="Almeida C.C.S."/>
            <person name="Simkova H."/>
            <person name="Souza G."/>
            <person name="Pedrosa-Harand A."/>
            <person name="Macas J."/>
            <person name="Mayer K.F.X."/>
            <person name="Houben A."/>
            <person name="Marques A."/>
        </authorList>
    </citation>
    <scope>NUCLEOTIDE SEQUENCE</scope>
    <source>
        <strain evidence="9">RhyBre1mFocal</strain>
    </source>
</reference>
<dbReference type="OrthoDB" id="1865379at2759"/>
<evidence type="ECO:0000313" key="9">
    <source>
        <dbReference type="EMBL" id="KAJ1687219.1"/>
    </source>
</evidence>
<organism evidence="9 10">
    <name type="scientific">Rhynchospora breviuscula</name>
    <dbReference type="NCBI Taxonomy" id="2022672"/>
    <lineage>
        <taxon>Eukaryota</taxon>
        <taxon>Viridiplantae</taxon>
        <taxon>Streptophyta</taxon>
        <taxon>Embryophyta</taxon>
        <taxon>Tracheophyta</taxon>
        <taxon>Spermatophyta</taxon>
        <taxon>Magnoliopsida</taxon>
        <taxon>Liliopsida</taxon>
        <taxon>Poales</taxon>
        <taxon>Cyperaceae</taxon>
        <taxon>Cyperoideae</taxon>
        <taxon>Rhynchosporeae</taxon>
        <taxon>Rhynchospora</taxon>
    </lineage>
</organism>
<evidence type="ECO:0000256" key="4">
    <source>
        <dbReference type="ARBA" id="ARBA00022692"/>
    </source>
</evidence>
<keyword evidence="3 7" id="KW-0813">Transport</keyword>
<dbReference type="PANTHER" id="PTHR31376">
    <property type="entry name" value="OS09G0467300 PROTEIN-RELATED"/>
    <property type="match status" value="1"/>
</dbReference>
<evidence type="ECO:0000256" key="7">
    <source>
        <dbReference type="RuleBase" id="RU368015"/>
    </source>
</evidence>
<evidence type="ECO:0000256" key="2">
    <source>
        <dbReference type="ARBA" id="ARBA00006213"/>
    </source>
</evidence>
<dbReference type="InterPro" id="IPR030182">
    <property type="entry name" value="PUP_plant"/>
</dbReference>
<comment type="subcellular location">
    <subcellularLocation>
        <location evidence="1 7">Membrane</location>
        <topology evidence="1 7">Multi-pass membrane protein</topology>
    </subcellularLocation>
</comment>
<dbReference type="SUPFAM" id="SSF103481">
    <property type="entry name" value="Multidrug resistance efflux transporter EmrE"/>
    <property type="match status" value="1"/>
</dbReference>
<feature type="region of interest" description="Disordered" evidence="8">
    <location>
        <begin position="1"/>
        <end position="21"/>
    </location>
</feature>
<dbReference type="Pfam" id="PF16913">
    <property type="entry name" value="PUNUT"/>
    <property type="match status" value="1"/>
</dbReference>
<comment type="similarity">
    <text evidence="2 7">Belongs to the purine permeases (TC 2.A.7.14) family.</text>
</comment>
<dbReference type="Proteomes" id="UP001151287">
    <property type="component" value="Unassembled WGS sequence"/>
</dbReference>
<comment type="caution">
    <text evidence="9">The sequence shown here is derived from an EMBL/GenBank/DDBJ whole genome shotgun (WGS) entry which is preliminary data.</text>
</comment>
<feature type="transmembrane region" description="Helical" evidence="7">
    <location>
        <begin position="256"/>
        <end position="277"/>
    </location>
</feature>
<feature type="transmembrane region" description="Helical" evidence="7">
    <location>
        <begin position="30"/>
        <end position="52"/>
    </location>
</feature>
<name>A0A9Q0C4Q6_9POAL</name>
<evidence type="ECO:0000256" key="5">
    <source>
        <dbReference type="ARBA" id="ARBA00022989"/>
    </source>
</evidence>
<sequence>MATTGESPLPIMGTTQESPLPKSTLSPFTLVNSVFLMVGSGGAALLLRIYFIHGGQRIWLSAFLQVAAWPLLLLPLSFSTKKFNLSLFIYFVFAFIGIFWALDCYLYALASSLLPLSTSSLVICSQLAFTAVSAFLLVRQRFTPYSFNAVVLLTIGPAVLSLGEGSDRPEGESKGKYIFGLLMAVAAAALAGFIFASMELMMRRGKVVQTYAAAIEMQLTISISGSVFCLIGMIINKDFQAIRREAREFGLGRTKYYMILIWDAVFWQLSSLGLVGLVSGASSLFVSVMIALTLPLIEILAVIFLHEKFSASKGIALVLSIWGFISYLYGEKRQSDKAKKVAQQEPVTRAENELSSNELT</sequence>
<feature type="region of interest" description="Disordered" evidence="8">
    <location>
        <begin position="335"/>
        <end position="360"/>
    </location>
</feature>
<evidence type="ECO:0000256" key="1">
    <source>
        <dbReference type="ARBA" id="ARBA00004141"/>
    </source>
</evidence>
<evidence type="ECO:0000256" key="3">
    <source>
        <dbReference type="ARBA" id="ARBA00022448"/>
    </source>
</evidence>
<feature type="transmembrane region" description="Helical" evidence="7">
    <location>
        <begin position="311"/>
        <end position="330"/>
    </location>
</feature>
<evidence type="ECO:0000256" key="8">
    <source>
        <dbReference type="SAM" id="MobiDB-lite"/>
    </source>
</evidence>
<dbReference type="GO" id="GO:0016020">
    <property type="term" value="C:membrane"/>
    <property type="evidence" value="ECO:0007669"/>
    <property type="project" value="UniProtKB-SubCell"/>
</dbReference>
<keyword evidence="5 7" id="KW-1133">Transmembrane helix</keyword>
<feature type="transmembrane region" description="Helical" evidence="7">
    <location>
        <begin position="88"/>
        <end position="108"/>
    </location>
</feature>